<dbReference type="GO" id="GO:0071011">
    <property type="term" value="C:precatalytic spliceosome"/>
    <property type="evidence" value="ECO:0007669"/>
    <property type="project" value="TreeGrafter"/>
</dbReference>
<dbReference type="PANTHER" id="PTHR31077:SF1">
    <property type="entry name" value="U4_U6.U5 SMALL NUCLEAR RIBONUCLEOPROTEIN 27 KDA PROTEIN"/>
    <property type="match status" value="1"/>
</dbReference>
<comment type="subunit">
    <text evidence="4">Part of a tri-snRNP complex.</text>
</comment>
<dbReference type="PANTHER" id="PTHR31077">
    <property type="entry name" value="U4/U6.U5 SMALL NUCLEAR RIBONUCLEOPROTEIN 27 KDA PROTEIN"/>
    <property type="match status" value="1"/>
</dbReference>
<evidence type="ECO:0000256" key="1">
    <source>
        <dbReference type="ARBA" id="ARBA00003632"/>
    </source>
</evidence>
<evidence type="ECO:0000256" key="8">
    <source>
        <dbReference type="SAM" id="MobiDB-lite"/>
    </source>
</evidence>
<dbReference type="GO" id="GO:0006397">
    <property type="term" value="P:mRNA processing"/>
    <property type="evidence" value="ECO:0007669"/>
    <property type="project" value="UniProtKB-KW"/>
</dbReference>
<dbReference type="Proteomes" id="UP001219933">
    <property type="component" value="Chromosome 4"/>
</dbReference>
<dbReference type="Pfam" id="PF08648">
    <property type="entry name" value="SNRNP27"/>
    <property type="match status" value="1"/>
</dbReference>
<gene>
    <name evidence="10" type="ORF">MCUN1_002756</name>
</gene>
<feature type="compositionally biased region" description="Basic and acidic residues" evidence="8">
    <location>
        <begin position="170"/>
        <end position="181"/>
    </location>
</feature>
<feature type="region of interest" description="Disordered" evidence="8">
    <location>
        <begin position="1"/>
        <end position="213"/>
    </location>
</feature>
<evidence type="ECO:0000256" key="2">
    <source>
        <dbReference type="ARBA" id="ARBA00004123"/>
    </source>
</evidence>
<keyword evidence="11" id="KW-1185">Reference proteome</keyword>
<evidence type="ECO:0000259" key="9">
    <source>
        <dbReference type="Pfam" id="PF08648"/>
    </source>
</evidence>
<sequence length="245" mass="29252">MSDRSGDWRRRDAPDRRSYRRDHAMRGDPYERPESLDYGSEDSRGWRAGASRRDEYDDRGSRERWRRDAGRSDDRRSYRDDHRSYDDTGRERRTNDKYSSYNRDRSDAGYDRYKGEKHSSYARDRGGAYDRRRGFRDDPYTQPREERWVPPPREERWDDDRDAPEEEERASEKQHDDEPRNDNVLPPADDDEAQMAAMMGFGSFGTSKGKPVDGNDVGYAHVKKERTWRQYMNRKGGFNRPLDKI</sequence>
<reference evidence="10" key="1">
    <citation type="submission" date="2023-03" db="EMBL/GenBank/DDBJ databases">
        <title>Mating type loci evolution in Malassezia.</title>
        <authorList>
            <person name="Coelho M.A."/>
        </authorList>
    </citation>
    <scope>NUCLEOTIDE SEQUENCE</scope>
    <source>
        <strain evidence="10">CBS 11721</strain>
    </source>
</reference>
<name>A0AAF0F0A4_9BASI</name>
<comment type="subcellular location">
    <subcellularLocation>
        <location evidence="2">Nucleus</location>
    </subcellularLocation>
</comment>
<comment type="function">
    <text evidence="1">May play a role in mRNA splicing.</text>
</comment>
<evidence type="ECO:0000256" key="5">
    <source>
        <dbReference type="ARBA" id="ARBA00022664"/>
    </source>
</evidence>
<evidence type="ECO:0000256" key="3">
    <source>
        <dbReference type="ARBA" id="ARBA00008218"/>
    </source>
</evidence>
<dbReference type="EMBL" id="CP119880">
    <property type="protein sequence ID" value="WFD35888.1"/>
    <property type="molecule type" value="Genomic_DNA"/>
</dbReference>
<keyword evidence="7" id="KW-0539">Nucleus</keyword>
<proteinExistence type="inferred from homology"/>
<protein>
    <recommendedName>
        <fullName evidence="9">U4/U6.U5 small nuclear ribonucleoprotein 27kDa protein domain-containing protein</fullName>
    </recommendedName>
</protein>
<feature type="compositionally biased region" description="Acidic residues" evidence="8">
    <location>
        <begin position="160"/>
        <end position="169"/>
    </location>
</feature>
<dbReference type="GO" id="GO:0008380">
    <property type="term" value="P:RNA splicing"/>
    <property type="evidence" value="ECO:0007669"/>
    <property type="project" value="UniProtKB-KW"/>
</dbReference>
<evidence type="ECO:0000313" key="10">
    <source>
        <dbReference type="EMBL" id="WFD35888.1"/>
    </source>
</evidence>
<dbReference type="AlphaFoldDB" id="A0AAF0F0A4"/>
<evidence type="ECO:0000256" key="6">
    <source>
        <dbReference type="ARBA" id="ARBA00023187"/>
    </source>
</evidence>
<evidence type="ECO:0000256" key="7">
    <source>
        <dbReference type="ARBA" id="ARBA00023242"/>
    </source>
</evidence>
<comment type="similarity">
    <text evidence="3">Belongs to the SNUT3 family.</text>
</comment>
<feature type="compositionally biased region" description="Basic and acidic residues" evidence="8">
    <location>
        <begin position="1"/>
        <end position="159"/>
    </location>
</feature>
<keyword evidence="6" id="KW-0508">mRNA splicing</keyword>
<evidence type="ECO:0000313" key="11">
    <source>
        <dbReference type="Proteomes" id="UP001219933"/>
    </source>
</evidence>
<feature type="domain" description="U4/U6.U5 small nuclear ribonucleoprotein 27kDa protein" evidence="9">
    <location>
        <begin position="190"/>
        <end position="245"/>
    </location>
</feature>
<keyword evidence="5" id="KW-0507">mRNA processing</keyword>
<organism evidence="10 11">
    <name type="scientific">Malassezia cuniculi</name>
    <dbReference type="NCBI Taxonomy" id="948313"/>
    <lineage>
        <taxon>Eukaryota</taxon>
        <taxon>Fungi</taxon>
        <taxon>Dikarya</taxon>
        <taxon>Basidiomycota</taxon>
        <taxon>Ustilaginomycotina</taxon>
        <taxon>Malasseziomycetes</taxon>
        <taxon>Malasseziales</taxon>
        <taxon>Malasseziaceae</taxon>
        <taxon>Malassezia</taxon>
    </lineage>
</organism>
<accession>A0AAF0F0A4</accession>
<dbReference type="InterPro" id="IPR013957">
    <property type="entry name" value="SNRNP27"/>
</dbReference>
<evidence type="ECO:0000256" key="4">
    <source>
        <dbReference type="ARBA" id="ARBA00011825"/>
    </source>
</evidence>